<name>A0ABT3XWF1_9FLAO</name>
<feature type="transmembrane region" description="Helical" evidence="1">
    <location>
        <begin position="55"/>
        <end position="78"/>
    </location>
</feature>
<evidence type="ECO:0000313" key="3">
    <source>
        <dbReference type="Proteomes" id="UP001073122"/>
    </source>
</evidence>
<keyword evidence="1" id="KW-0812">Transmembrane</keyword>
<dbReference type="RefSeq" id="WP_267267194.1">
    <property type="nucleotide sequence ID" value="NZ_JAOVZW010000025.1"/>
</dbReference>
<protein>
    <submittedName>
        <fullName evidence="2">Uncharacterized protein</fullName>
    </submittedName>
</protein>
<feature type="transmembrane region" description="Helical" evidence="1">
    <location>
        <begin position="21"/>
        <end position="43"/>
    </location>
</feature>
<dbReference type="EMBL" id="JAOVZW010000025">
    <property type="protein sequence ID" value="MCX8525953.1"/>
    <property type="molecule type" value="Genomic_DNA"/>
</dbReference>
<gene>
    <name evidence="2" type="ORF">OF897_18725</name>
</gene>
<keyword evidence="3" id="KW-1185">Reference proteome</keyword>
<evidence type="ECO:0000256" key="1">
    <source>
        <dbReference type="SAM" id="Phobius"/>
    </source>
</evidence>
<keyword evidence="1" id="KW-1133">Transmembrane helix</keyword>
<evidence type="ECO:0000313" key="2">
    <source>
        <dbReference type="EMBL" id="MCX8525953.1"/>
    </source>
</evidence>
<proteinExistence type="predicted"/>
<sequence>MEKKSNLTESQIREWWNDKRYLYNLGLFISGIIAFVLYVIVGINLIMPYDEGFEITLFTIVFQGIGYLIMIVFANLLYSLGVAENLNHNKENTDDFRENLFNLGFWFSVSLPFLAPLWLFISYFLEFY</sequence>
<comment type="caution">
    <text evidence="2">The sequence shown here is derived from an EMBL/GenBank/DDBJ whole genome shotgun (WGS) entry which is preliminary data.</text>
</comment>
<reference evidence="2" key="1">
    <citation type="submission" date="2022-10" db="EMBL/GenBank/DDBJ databases">
        <title>Chryseobacterium sp. nov., a novel bacterial species.</title>
        <authorList>
            <person name="Cao Y."/>
        </authorList>
    </citation>
    <scope>NUCLEOTIDE SEQUENCE</scope>
    <source>
        <strain evidence="2">CCTCC AB2015118</strain>
    </source>
</reference>
<feature type="transmembrane region" description="Helical" evidence="1">
    <location>
        <begin position="99"/>
        <end position="125"/>
    </location>
</feature>
<accession>A0ABT3XWF1</accession>
<organism evidence="2 3">
    <name type="scientific">Chryseobacterium formosus</name>
    <dbReference type="NCBI Taxonomy" id="1537363"/>
    <lineage>
        <taxon>Bacteria</taxon>
        <taxon>Pseudomonadati</taxon>
        <taxon>Bacteroidota</taxon>
        <taxon>Flavobacteriia</taxon>
        <taxon>Flavobacteriales</taxon>
        <taxon>Weeksellaceae</taxon>
        <taxon>Chryseobacterium group</taxon>
        <taxon>Chryseobacterium</taxon>
    </lineage>
</organism>
<keyword evidence="1" id="KW-0472">Membrane</keyword>
<dbReference type="Proteomes" id="UP001073122">
    <property type="component" value="Unassembled WGS sequence"/>
</dbReference>